<accession>A0A6A7BH90</accession>
<name>A0A6A7BH90_9PLEO</name>
<evidence type="ECO:0000313" key="1">
    <source>
        <dbReference type="EMBL" id="KAF2853759.1"/>
    </source>
</evidence>
<protein>
    <recommendedName>
        <fullName evidence="3">N-acetyltransferase domain-containing protein</fullName>
    </recommendedName>
</protein>
<organism evidence="1 2">
    <name type="scientific">Plenodomus tracheiphilus IPT5</name>
    <dbReference type="NCBI Taxonomy" id="1408161"/>
    <lineage>
        <taxon>Eukaryota</taxon>
        <taxon>Fungi</taxon>
        <taxon>Dikarya</taxon>
        <taxon>Ascomycota</taxon>
        <taxon>Pezizomycotina</taxon>
        <taxon>Dothideomycetes</taxon>
        <taxon>Pleosporomycetidae</taxon>
        <taxon>Pleosporales</taxon>
        <taxon>Pleosporineae</taxon>
        <taxon>Leptosphaeriaceae</taxon>
        <taxon>Plenodomus</taxon>
    </lineage>
</organism>
<dbReference type="Proteomes" id="UP000799423">
    <property type="component" value="Unassembled WGS sequence"/>
</dbReference>
<dbReference type="EMBL" id="MU006294">
    <property type="protein sequence ID" value="KAF2853759.1"/>
    <property type="molecule type" value="Genomic_DNA"/>
</dbReference>
<proteinExistence type="predicted"/>
<evidence type="ECO:0000313" key="2">
    <source>
        <dbReference type="Proteomes" id="UP000799423"/>
    </source>
</evidence>
<dbReference type="AlphaFoldDB" id="A0A6A7BH90"/>
<sequence length="286" mass="32499">MSAPTNAQTPRPENPSSLKPRYEIRQLLPEHVPWACAILAHSHMYHNPVWAALYPKNTSARLHNIFVASEYLVTHQINSGLSFGVFDTKYAYRTSYAQECSGKLYWNRNEPNIEETKGYKAEGERLLQQMDFPLVSIALSYDQHDPLDFDQMGPLLAALPHFGTLYKILADSDPRDPESWKATAPGQVLMRNATSTRHDYEGQGVMGATARWLRREAKQRGFRGIQIECMADAVTYMWSEGVEKPFVGNLVSEFDTRTWRDEQGILGFAPAEQRITKCWVDLVAEG</sequence>
<dbReference type="OrthoDB" id="5169850at2759"/>
<evidence type="ECO:0008006" key="3">
    <source>
        <dbReference type="Google" id="ProtNLM"/>
    </source>
</evidence>
<reference evidence="1" key="1">
    <citation type="submission" date="2020-01" db="EMBL/GenBank/DDBJ databases">
        <authorList>
            <consortium name="DOE Joint Genome Institute"/>
            <person name="Haridas S."/>
            <person name="Albert R."/>
            <person name="Binder M."/>
            <person name="Bloem J."/>
            <person name="Labutti K."/>
            <person name="Salamov A."/>
            <person name="Andreopoulos B."/>
            <person name="Baker S.E."/>
            <person name="Barry K."/>
            <person name="Bills G."/>
            <person name="Bluhm B.H."/>
            <person name="Cannon C."/>
            <person name="Castanera R."/>
            <person name="Culley D.E."/>
            <person name="Daum C."/>
            <person name="Ezra D."/>
            <person name="Gonzalez J.B."/>
            <person name="Henrissat B."/>
            <person name="Kuo A."/>
            <person name="Liang C."/>
            <person name="Lipzen A."/>
            <person name="Lutzoni F."/>
            <person name="Magnuson J."/>
            <person name="Mondo S."/>
            <person name="Nolan M."/>
            <person name="Ohm R."/>
            <person name="Pangilinan J."/>
            <person name="Park H.-J."/>
            <person name="Ramirez L."/>
            <person name="Alfaro M."/>
            <person name="Sun H."/>
            <person name="Tritt A."/>
            <person name="Yoshinaga Y."/>
            <person name="Zwiers L.-H."/>
            <person name="Turgeon B.G."/>
            <person name="Goodwin S.B."/>
            <person name="Spatafora J.W."/>
            <person name="Crous P.W."/>
            <person name="Grigoriev I.V."/>
        </authorList>
    </citation>
    <scope>NUCLEOTIDE SEQUENCE</scope>
    <source>
        <strain evidence="1">IPT5</strain>
    </source>
</reference>
<dbReference type="Gene3D" id="3.40.630.30">
    <property type="match status" value="1"/>
</dbReference>
<keyword evidence="2" id="KW-1185">Reference proteome</keyword>
<gene>
    <name evidence="1" type="ORF">T440DRAFT_443511</name>
</gene>